<feature type="transmembrane region" description="Helical" evidence="8">
    <location>
        <begin position="86"/>
        <end position="111"/>
    </location>
</feature>
<dbReference type="Pfam" id="PF03845">
    <property type="entry name" value="Spore_permease"/>
    <property type="match status" value="1"/>
</dbReference>
<evidence type="ECO:0000313" key="9">
    <source>
        <dbReference type="EMBL" id="UVI28776.1"/>
    </source>
</evidence>
<dbReference type="Proteomes" id="UP001057877">
    <property type="component" value="Chromosome"/>
</dbReference>
<feature type="transmembrane region" description="Helical" evidence="8">
    <location>
        <begin position="222"/>
        <end position="244"/>
    </location>
</feature>
<comment type="similarity">
    <text evidence="2">Belongs to the amino acid-polyamine-organocation (APC) superfamily. Spore germination protein (SGP) (TC 2.A.3.9) family.</text>
</comment>
<keyword evidence="4" id="KW-0309">Germination</keyword>
<evidence type="ECO:0000256" key="4">
    <source>
        <dbReference type="ARBA" id="ARBA00022544"/>
    </source>
</evidence>
<evidence type="ECO:0000256" key="8">
    <source>
        <dbReference type="SAM" id="Phobius"/>
    </source>
</evidence>
<protein>
    <submittedName>
        <fullName evidence="9">Spore germination protein</fullName>
    </submittedName>
</protein>
<feature type="transmembrane region" description="Helical" evidence="8">
    <location>
        <begin position="334"/>
        <end position="353"/>
    </location>
</feature>
<comment type="subcellular location">
    <subcellularLocation>
        <location evidence="1">Membrane</location>
        <topology evidence="1">Multi-pass membrane protein</topology>
    </subcellularLocation>
</comment>
<feature type="transmembrane region" description="Helical" evidence="8">
    <location>
        <begin position="271"/>
        <end position="293"/>
    </location>
</feature>
<evidence type="ECO:0000256" key="2">
    <source>
        <dbReference type="ARBA" id="ARBA00007998"/>
    </source>
</evidence>
<keyword evidence="6 8" id="KW-1133">Transmembrane helix</keyword>
<gene>
    <name evidence="9" type="ORF">L1F29_25540</name>
</gene>
<organism evidence="9 10">
    <name type="scientific">Paenibacillus spongiae</name>
    <dbReference type="NCBI Taxonomy" id="2909671"/>
    <lineage>
        <taxon>Bacteria</taxon>
        <taxon>Bacillati</taxon>
        <taxon>Bacillota</taxon>
        <taxon>Bacilli</taxon>
        <taxon>Bacillales</taxon>
        <taxon>Paenibacillaceae</taxon>
        <taxon>Paenibacillus</taxon>
    </lineage>
</organism>
<feature type="transmembrane region" description="Helical" evidence="8">
    <location>
        <begin position="190"/>
        <end position="210"/>
    </location>
</feature>
<sequence length="364" mass="41649">MPSQHTIRPDQQIPPSSALYVVFGTQVGLDYLTFQRKLAQAVGQDAWIAVILAGLLVHAAIFWMFSLLNRQQADLATINKRLFGSWVGACFNSLLIAYFLLVCTVSLRLYVEIVKIWIFPTIDVWVMELILLLLSYYIVSGGLRVIVGFFMFAQVFVLLNGIFYFLRFYYHSSNFLPVLSHPLPDMVKAVAFLIPGYMGVEALLLYYPYFSNGRKAQKWTHWANAATLTVYLIIVGFSLMFFSLGQLKDETWPTLTLFKFVELPFMERVEFIGATFQLSRLIPILSLYLWTAIQMTRQQFGVAKRRMLPVYMAIVFIGGLMFKDAEQTLEIYSIVGQGGFVLLFVYVPLLALMSRWIHPKGARV</sequence>
<reference evidence="9" key="1">
    <citation type="submission" date="2022-01" db="EMBL/GenBank/DDBJ databases">
        <title>Paenibacillus spongiae sp. nov., isolated from marine sponge.</title>
        <authorList>
            <person name="Li Z."/>
            <person name="Zhang M."/>
        </authorList>
    </citation>
    <scope>NUCLEOTIDE SEQUENCE</scope>
    <source>
        <strain evidence="9">PHS-Z3</strain>
    </source>
</reference>
<name>A0ABY5S4F7_9BACL</name>
<proteinExistence type="inferred from homology"/>
<keyword evidence="7 8" id="KW-0472">Membrane</keyword>
<feature type="transmembrane region" description="Helical" evidence="8">
    <location>
        <begin position="305"/>
        <end position="322"/>
    </location>
</feature>
<keyword evidence="10" id="KW-1185">Reference proteome</keyword>
<dbReference type="PANTHER" id="PTHR34975:SF2">
    <property type="entry name" value="SPORE GERMINATION PROTEIN A2"/>
    <property type="match status" value="1"/>
</dbReference>
<feature type="transmembrane region" description="Helical" evidence="8">
    <location>
        <begin position="46"/>
        <end position="65"/>
    </location>
</feature>
<evidence type="ECO:0000256" key="6">
    <source>
        <dbReference type="ARBA" id="ARBA00022989"/>
    </source>
</evidence>
<feature type="transmembrane region" description="Helical" evidence="8">
    <location>
        <begin position="146"/>
        <end position="170"/>
    </location>
</feature>
<evidence type="ECO:0000256" key="3">
    <source>
        <dbReference type="ARBA" id="ARBA00022448"/>
    </source>
</evidence>
<dbReference type="InterPro" id="IPR004761">
    <property type="entry name" value="Spore_GerAB"/>
</dbReference>
<keyword evidence="3" id="KW-0813">Transport</keyword>
<evidence type="ECO:0000256" key="1">
    <source>
        <dbReference type="ARBA" id="ARBA00004141"/>
    </source>
</evidence>
<dbReference type="NCBIfam" id="TIGR00912">
    <property type="entry name" value="2A0309"/>
    <property type="match status" value="1"/>
</dbReference>
<dbReference type="PANTHER" id="PTHR34975">
    <property type="entry name" value="SPORE GERMINATION PROTEIN A2"/>
    <property type="match status" value="1"/>
</dbReference>
<keyword evidence="5 8" id="KW-0812">Transmembrane</keyword>
<feature type="transmembrane region" description="Helical" evidence="8">
    <location>
        <begin position="117"/>
        <end position="139"/>
    </location>
</feature>
<dbReference type="EMBL" id="CP091430">
    <property type="protein sequence ID" value="UVI28776.1"/>
    <property type="molecule type" value="Genomic_DNA"/>
</dbReference>
<evidence type="ECO:0000256" key="5">
    <source>
        <dbReference type="ARBA" id="ARBA00022692"/>
    </source>
</evidence>
<evidence type="ECO:0000256" key="7">
    <source>
        <dbReference type="ARBA" id="ARBA00023136"/>
    </source>
</evidence>
<evidence type="ECO:0000313" key="10">
    <source>
        <dbReference type="Proteomes" id="UP001057877"/>
    </source>
</evidence>
<dbReference type="RefSeq" id="WP_258384864.1">
    <property type="nucleotide sequence ID" value="NZ_CP091430.1"/>
</dbReference>
<accession>A0ABY5S4F7</accession>